<dbReference type="InterPro" id="IPR001932">
    <property type="entry name" value="PPM-type_phosphatase-like_dom"/>
</dbReference>
<accession>A0A918SH38</accession>
<gene>
    <name evidence="2" type="ORF">GCM10007103_19490</name>
</gene>
<dbReference type="PROSITE" id="PS51746">
    <property type="entry name" value="PPM_2"/>
    <property type="match status" value="1"/>
</dbReference>
<dbReference type="EMBL" id="BMXB01000007">
    <property type="protein sequence ID" value="GHA38227.1"/>
    <property type="molecule type" value="Genomic_DNA"/>
</dbReference>
<comment type="caution">
    <text evidence="2">The sequence shown here is derived from an EMBL/GenBank/DDBJ whole genome shotgun (WGS) entry which is preliminary data.</text>
</comment>
<evidence type="ECO:0000259" key="1">
    <source>
        <dbReference type="PROSITE" id="PS51746"/>
    </source>
</evidence>
<dbReference type="SMART" id="SM00332">
    <property type="entry name" value="PP2Cc"/>
    <property type="match status" value="1"/>
</dbReference>
<protein>
    <submittedName>
        <fullName evidence="2">Protein phosphatase</fullName>
    </submittedName>
</protein>
<name>A0A918SH38_9FLAO</name>
<dbReference type="RefSeq" id="WP_189604561.1">
    <property type="nucleotide sequence ID" value="NZ_BMXB01000007.1"/>
</dbReference>
<dbReference type="InterPro" id="IPR036457">
    <property type="entry name" value="PPM-type-like_dom_sf"/>
</dbReference>
<reference evidence="2" key="2">
    <citation type="submission" date="2020-09" db="EMBL/GenBank/DDBJ databases">
        <authorList>
            <person name="Sun Q."/>
            <person name="Kim S."/>
        </authorList>
    </citation>
    <scope>NUCLEOTIDE SEQUENCE</scope>
    <source>
        <strain evidence="2">KCTC 12719</strain>
    </source>
</reference>
<reference evidence="2" key="1">
    <citation type="journal article" date="2014" name="Int. J. Syst. Evol. Microbiol.">
        <title>Complete genome sequence of Corynebacterium casei LMG S-19264T (=DSM 44701T), isolated from a smear-ripened cheese.</title>
        <authorList>
            <consortium name="US DOE Joint Genome Institute (JGI-PGF)"/>
            <person name="Walter F."/>
            <person name="Albersmeier A."/>
            <person name="Kalinowski J."/>
            <person name="Ruckert C."/>
        </authorList>
    </citation>
    <scope>NUCLEOTIDE SEQUENCE</scope>
    <source>
        <strain evidence="2">KCTC 12719</strain>
    </source>
</reference>
<proteinExistence type="predicted"/>
<feature type="domain" description="PPM-type phosphatase" evidence="1">
    <location>
        <begin position="1"/>
        <end position="233"/>
    </location>
</feature>
<dbReference type="CDD" id="cd00143">
    <property type="entry name" value="PP2Cc"/>
    <property type="match status" value="1"/>
</dbReference>
<evidence type="ECO:0000313" key="3">
    <source>
        <dbReference type="Proteomes" id="UP000610456"/>
    </source>
</evidence>
<keyword evidence="3" id="KW-1185">Reference proteome</keyword>
<dbReference type="Pfam" id="PF13672">
    <property type="entry name" value="PP2C_2"/>
    <property type="match status" value="1"/>
</dbReference>
<dbReference type="Proteomes" id="UP000610456">
    <property type="component" value="Unassembled WGS sequence"/>
</dbReference>
<dbReference type="AlphaFoldDB" id="A0A918SH38"/>
<dbReference type="SUPFAM" id="SSF81606">
    <property type="entry name" value="PP2C-like"/>
    <property type="match status" value="1"/>
</dbReference>
<dbReference type="SMART" id="SM00331">
    <property type="entry name" value="PP2C_SIG"/>
    <property type="match status" value="1"/>
</dbReference>
<dbReference type="Gene3D" id="3.60.40.10">
    <property type="entry name" value="PPM-type phosphatase domain"/>
    <property type="match status" value="1"/>
</dbReference>
<evidence type="ECO:0000313" key="2">
    <source>
        <dbReference type="EMBL" id="GHA38227.1"/>
    </source>
</evidence>
<organism evidence="2 3">
    <name type="scientific">Salinimicrobium marinum</name>
    <dbReference type="NCBI Taxonomy" id="680283"/>
    <lineage>
        <taxon>Bacteria</taxon>
        <taxon>Pseudomonadati</taxon>
        <taxon>Bacteroidota</taxon>
        <taxon>Flavobacteriia</taxon>
        <taxon>Flavobacteriales</taxon>
        <taxon>Flavobacteriaceae</taxon>
        <taxon>Salinimicrobium</taxon>
    </lineage>
</organism>
<sequence>MKSIIISHKGKRKINQDLTLVRYINADTVLYLIADGMGGYDSGDIAASIAIDSVSTFLSNSTELNEIAIQKAINKANLAVRQYQEKHNSKLGSTLGGIIVSRKIAKAFWVGDVKILQYCDGKLSFESKSHNLQNEISDTQDFNNNSKFSKYEHIVTRSIQGEVKKSKPSYKEFSLKKEDILFLCSDGVHNIIDAQTLQYMIKEEDSEMSLSDLLNERIAKEATDNASLIMINHFDI</sequence>